<feature type="transmembrane region" description="Helical" evidence="1">
    <location>
        <begin position="92"/>
        <end position="112"/>
    </location>
</feature>
<dbReference type="Pfam" id="PF04397">
    <property type="entry name" value="LytTR"/>
    <property type="match status" value="1"/>
</dbReference>
<protein>
    <submittedName>
        <fullName evidence="3">LytTR family transcriptional regulator</fullName>
    </submittedName>
</protein>
<dbReference type="InterPro" id="IPR046947">
    <property type="entry name" value="LytR-like"/>
</dbReference>
<dbReference type="RefSeq" id="WP_212229463.1">
    <property type="nucleotide sequence ID" value="NZ_JAGUCN010000017.1"/>
</dbReference>
<evidence type="ECO:0000313" key="4">
    <source>
        <dbReference type="Proteomes" id="UP000721861"/>
    </source>
</evidence>
<feature type="transmembrane region" description="Helical" evidence="1">
    <location>
        <begin position="21"/>
        <end position="41"/>
    </location>
</feature>
<proteinExistence type="predicted"/>
<dbReference type="SMART" id="SM00850">
    <property type="entry name" value="LytTR"/>
    <property type="match status" value="1"/>
</dbReference>
<dbReference type="Proteomes" id="UP000721861">
    <property type="component" value="Unassembled WGS sequence"/>
</dbReference>
<keyword evidence="4" id="KW-1185">Reference proteome</keyword>
<organism evidence="3 4">
    <name type="scientific">Carboxylicivirga mesophila</name>
    <dbReference type="NCBI Taxonomy" id="1166478"/>
    <lineage>
        <taxon>Bacteria</taxon>
        <taxon>Pseudomonadati</taxon>
        <taxon>Bacteroidota</taxon>
        <taxon>Bacteroidia</taxon>
        <taxon>Marinilabiliales</taxon>
        <taxon>Marinilabiliaceae</taxon>
        <taxon>Carboxylicivirga</taxon>
    </lineage>
</organism>
<keyword evidence="1" id="KW-0812">Transmembrane</keyword>
<sequence length="272" mass="31895">MNKGNLIHTELPFFNQLSYRLVHVLVTLGLCIFILLGLKAFNMSEWIVFPYWISFLGVNGFILIGAIVMSLSQIGMYFFVRSHTFKIWSLSAWLFLEMIIITFALSIIYGEAEYSYLTEWINSFKYVFLVVIFPYVFSLLILFALTQKHVENFTEVPRVDLFNFKDERGQVKVSIRRDKVLYLESTDNYITIFYFEKGVVKSEMVRGSLKTIQTDFQSQGLLRCHRSFVINIENVDWIRKVGRGYKIKVKEVDTLLPVSRSYTPQFIDILDK</sequence>
<dbReference type="InterPro" id="IPR007492">
    <property type="entry name" value="LytTR_DNA-bd_dom"/>
</dbReference>
<dbReference type="PANTHER" id="PTHR37299">
    <property type="entry name" value="TRANSCRIPTIONAL REGULATOR-RELATED"/>
    <property type="match status" value="1"/>
</dbReference>
<dbReference type="Gene3D" id="2.40.50.1020">
    <property type="entry name" value="LytTr DNA-binding domain"/>
    <property type="match status" value="1"/>
</dbReference>
<feature type="domain" description="HTH LytTR-type" evidence="2">
    <location>
        <begin position="162"/>
        <end position="272"/>
    </location>
</feature>
<keyword evidence="1" id="KW-0472">Membrane</keyword>
<evidence type="ECO:0000259" key="2">
    <source>
        <dbReference type="PROSITE" id="PS50930"/>
    </source>
</evidence>
<dbReference type="EMBL" id="JAGUCN010000017">
    <property type="protein sequence ID" value="MBS2212687.1"/>
    <property type="molecule type" value="Genomic_DNA"/>
</dbReference>
<evidence type="ECO:0000256" key="1">
    <source>
        <dbReference type="SAM" id="Phobius"/>
    </source>
</evidence>
<dbReference type="PROSITE" id="PS50930">
    <property type="entry name" value="HTH_LYTTR"/>
    <property type="match status" value="1"/>
</dbReference>
<keyword evidence="1" id="KW-1133">Transmembrane helix</keyword>
<gene>
    <name evidence="3" type="ORF">KEM09_14810</name>
</gene>
<name>A0ABS5KCZ0_9BACT</name>
<evidence type="ECO:0000313" key="3">
    <source>
        <dbReference type="EMBL" id="MBS2212687.1"/>
    </source>
</evidence>
<feature type="transmembrane region" description="Helical" evidence="1">
    <location>
        <begin position="53"/>
        <end position="80"/>
    </location>
</feature>
<feature type="transmembrane region" description="Helical" evidence="1">
    <location>
        <begin position="124"/>
        <end position="145"/>
    </location>
</feature>
<dbReference type="PANTHER" id="PTHR37299:SF1">
    <property type="entry name" value="STAGE 0 SPORULATION PROTEIN A HOMOLOG"/>
    <property type="match status" value="1"/>
</dbReference>
<reference evidence="3 4" key="1">
    <citation type="journal article" date="2014" name="Int. J. Syst. Evol. Microbiol.">
        <title>Carboxylicivirga gen. nov. in the family Marinilabiliaceae with two novel species, Carboxylicivirga mesophila sp. nov. and Carboxylicivirga taeanensis sp. nov., and reclassification of Cytophaga fermentans as Saccharicrinis fermentans gen. nov., comb. nov.</title>
        <authorList>
            <person name="Yang S.H."/>
            <person name="Seo H.S."/>
            <person name="Woo J.H."/>
            <person name="Oh H.M."/>
            <person name="Jang H."/>
            <person name="Lee J.H."/>
            <person name="Kim S.J."/>
            <person name="Kwon K.K."/>
        </authorList>
    </citation>
    <scope>NUCLEOTIDE SEQUENCE [LARGE SCALE GENOMIC DNA]</scope>
    <source>
        <strain evidence="3 4">JCM 18290</strain>
    </source>
</reference>
<accession>A0ABS5KCZ0</accession>
<comment type="caution">
    <text evidence="3">The sequence shown here is derived from an EMBL/GenBank/DDBJ whole genome shotgun (WGS) entry which is preliminary data.</text>
</comment>